<keyword evidence="3" id="KW-1185">Reference proteome</keyword>
<dbReference type="Gene3D" id="3.40.50.300">
    <property type="entry name" value="P-loop containing nucleotide triphosphate hydrolases"/>
    <property type="match status" value="1"/>
</dbReference>
<dbReference type="VEuPathDB" id="VectorBase:LDEU014410"/>
<dbReference type="InterPro" id="IPR027417">
    <property type="entry name" value="P-loop_NTPase"/>
</dbReference>
<feature type="non-terminal residue" evidence="2">
    <location>
        <position position="1"/>
    </location>
</feature>
<accession>A0A443QDZ2</accession>
<comment type="caution">
    <text evidence="2">The sequence shown here is derived from an EMBL/GenBank/DDBJ whole genome shotgun (WGS) entry which is preliminary data.</text>
</comment>
<dbReference type="GO" id="GO:0005525">
    <property type="term" value="F:GTP binding"/>
    <property type="evidence" value="ECO:0007669"/>
    <property type="project" value="InterPro"/>
</dbReference>
<reference evidence="2 3" key="1">
    <citation type="journal article" date="2018" name="Gigascience">
        <title>Genomes of trombidid mites reveal novel predicted allergens and laterally-transferred genes associated with secondary metabolism.</title>
        <authorList>
            <person name="Dong X."/>
            <person name="Chaisiri K."/>
            <person name="Xia D."/>
            <person name="Armstrong S.D."/>
            <person name="Fang Y."/>
            <person name="Donnelly M.J."/>
            <person name="Kadowaki T."/>
            <person name="McGarry J.W."/>
            <person name="Darby A.C."/>
            <person name="Makepeace B.L."/>
        </authorList>
    </citation>
    <scope>NUCLEOTIDE SEQUENCE [LARGE SCALE GENOMIC DNA]</scope>
    <source>
        <strain evidence="2">UoL-UT</strain>
    </source>
</reference>
<evidence type="ECO:0000313" key="3">
    <source>
        <dbReference type="Proteomes" id="UP000288716"/>
    </source>
</evidence>
<gene>
    <name evidence="2" type="ORF">B4U80_02934</name>
</gene>
<dbReference type="SUPFAM" id="SSF52540">
    <property type="entry name" value="P-loop containing nucleoside triphosphate hydrolases"/>
    <property type="match status" value="1"/>
</dbReference>
<sequence length="162" mass="18329">SLNATVKIVSNTIDIEERGVKLKLTVVDTPGFGDSLDSKDCTDPIISYIDEQFERYLQHESGLNRRQIVDTRVHCCFYFISPIGYGLKPIDIHFLKSLHKRVNIIPLIAKADSLTSQELNALKKRIMEEIVANGISIYSVPDCDGDEDEEYKEQIKQIKASV</sequence>
<dbReference type="OrthoDB" id="416553at2759"/>
<protein>
    <submittedName>
        <fullName evidence="2">Septin-1-like isoform X2</fullName>
    </submittedName>
</protein>
<dbReference type="EMBL" id="NCKV01058047">
    <property type="protein sequence ID" value="RWS01216.1"/>
    <property type="molecule type" value="Genomic_DNA"/>
</dbReference>
<dbReference type="InterPro" id="IPR030379">
    <property type="entry name" value="G_SEPTIN_dom"/>
</dbReference>
<proteinExistence type="predicted"/>
<feature type="non-terminal residue" evidence="2">
    <location>
        <position position="162"/>
    </location>
</feature>
<dbReference type="Proteomes" id="UP000288716">
    <property type="component" value="Unassembled WGS sequence"/>
</dbReference>
<dbReference type="PROSITE" id="PS51719">
    <property type="entry name" value="G_SEPTIN"/>
    <property type="match status" value="1"/>
</dbReference>
<dbReference type="AlphaFoldDB" id="A0A443QDZ2"/>
<dbReference type="Pfam" id="PF00735">
    <property type="entry name" value="Septin"/>
    <property type="match status" value="1"/>
</dbReference>
<evidence type="ECO:0000259" key="1">
    <source>
        <dbReference type="PROSITE" id="PS51719"/>
    </source>
</evidence>
<organism evidence="2 3">
    <name type="scientific">Leptotrombidium deliense</name>
    <dbReference type="NCBI Taxonomy" id="299467"/>
    <lineage>
        <taxon>Eukaryota</taxon>
        <taxon>Metazoa</taxon>
        <taxon>Ecdysozoa</taxon>
        <taxon>Arthropoda</taxon>
        <taxon>Chelicerata</taxon>
        <taxon>Arachnida</taxon>
        <taxon>Acari</taxon>
        <taxon>Acariformes</taxon>
        <taxon>Trombidiformes</taxon>
        <taxon>Prostigmata</taxon>
        <taxon>Anystina</taxon>
        <taxon>Parasitengona</taxon>
        <taxon>Trombiculoidea</taxon>
        <taxon>Trombiculidae</taxon>
        <taxon>Leptotrombidium</taxon>
    </lineage>
</organism>
<dbReference type="PANTHER" id="PTHR18884">
    <property type="entry name" value="SEPTIN"/>
    <property type="match status" value="1"/>
</dbReference>
<feature type="domain" description="Septin-type G" evidence="1">
    <location>
        <begin position="1"/>
        <end position="162"/>
    </location>
</feature>
<dbReference type="STRING" id="299467.A0A443QDZ2"/>
<name>A0A443QDZ2_9ACAR</name>
<evidence type="ECO:0000313" key="2">
    <source>
        <dbReference type="EMBL" id="RWS01216.1"/>
    </source>
</evidence>